<dbReference type="PROSITE" id="PS51729">
    <property type="entry name" value="GNAT_YJDJ"/>
    <property type="match status" value="1"/>
</dbReference>
<keyword evidence="3" id="KW-1185">Reference proteome</keyword>
<dbReference type="InterPro" id="IPR016181">
    <property type="entry name" value="Acyl_CoA_acyltransferase"/>
</dbReference>
<dbReference type="EMBL" id="SHKW01000001">
    <property type="protein sequence ID" value="RZU42747.1"/>
    <property type="molecule type" value="Genomic_DNA"/>
</dbReference>
<dbReference type="AlphaFoldDB" id="A0A4Q7YXZ9"/>
<feature type="domain" description="N-acetyltransferase" evidence="1">
    <location>
        <begin position="4"/>
        <end position="90"/>
    </location>
</feature>
<dbReference type="PANTHER" id="PTHR31435">
    <property type="entry name" value="PROTEIN NATD1"/>
    <property type="match status" value="1"/>
</dbReference>
<organism evidence="2 3">
    <name type="scientific">Edaphobacter modestus</name>
    <dbReference type="NCBI Taxonomy" id="388466"/>
    <lineage>
        <taxon>Bacteria</taxon>
        <taxon>Pseudomonadati</taxon>
        <taxon>Acidobacteriota</taxon>
        <taxon>Terriglobia</taxon>
        <taxon>Terriglobales</taxon>
        <taxon>Acidobacteriaceae</taxon>
        <taxon>Edaphobacter</taxon>
    </lineage>
</organism>
<evidence type="ECO:0000313" key="3">
    <source>
        <dbReference type="Proteomes" id="UP000292958"/>
    </source>
</evidence>
<dbReference type="OrthoDB" id="9793389at2"/>
<reference evidence="2 3" key="1">
    <citation type="submission" date="2019-02" db="EMBL/GenBank/DDBJ databases">
        <title>Genomic Encyclopedia of Archaeal and Bacterial Type Strains, Phase II (KMG-II): from individual species to whole genera.</title>
        <authorList>
            <person name="Goeker M."/>
        </authorList>
    </citation>
    <scope>NUCLEOTIDE SEQUENCE [LARGE SCALE GENOMIC DNA]</scope>
    <source>
        <strain evidence="2 3">DSM 18101</strain>
    </source>
</reference>
<protein>
    <recommendedName>
        <fullName evidence="1">N-acetyltransferase domain-containing protein</fullName>
    </recommendedName>
</protein>
<name>A0A4Q7YXZ9_9BACT</name>
<dbReference type="InterPro" id="IPR045057">
    <property type="entry name" value="Gcn5-rel_NAT"/>
</dbReference>
<dbReference type="Gene3D" id="3.40.630.30">
    <property type="match status" value="1"/>
</dbReference>
<gene>
    <name evidence="2" type="ORF">BDD14_4342</name>
</gene>
<dbReference type="CDD" id="cd04301">
    <property type="entry name" value="NAT_SF"/>
    <property type="match status" value="1"/>
</dbReference>
<evidence type="ECO:0000313" key="2">
    <source>
        <dbReference type="EMBL" id="RZU42747.1"/>
    </source>
</evidence>
<accession>A0A4Q7YXZ9</accession>
<proteinExistence type="predicted"/>
<evidence type="ECO:0000259" key="1">
    <source>
        <dbReference type="PROSITE" id="PS51729"/>
    </source>
</evidence>
<comment type="caution">
    <text evidence="2">The sequence shown here is derived from an EMBL/GenBank/DDBJ whole genome shotgun (WGS) entry which is preliminary data.</text>
</comment>
<dbReference type="SUPFAM" id="SSF55729">
    <property type="entry name" value="Acyl-CoA N-acyltransferases (Nat)"/>
    <property type="match status" value="1"/>
</dbReference>
<sequence length="99" mass="11350">MADRTRVTRSRFEFEEDGKIAYLEFETDDHGWLTLLHTEVPPELRGRGIAGTLVQTALQYGRDNRLRLDVLCPLAADYLARHPELRQTPDFTPSAEPPK</sequence>
<dbReference type="PANTHER" id="PTHR31435:SF10">
    <property type="entry name" value="BSR4717 PROTEIN"/>
    <property type="match status" value="1"/>
</dbReference>
<dbReference type="RefSeq" id="WP_130420778.1">
    <property type="nucleotide sequence ID" value="NZ_SHKW01000001.1"/>
</dbReference>
<dbReference type="InterPro" id="IPR031165">
    <property type="entry name" value="GNAT_YJDJ"/>
</dbReference>
<dbReference type="Pfam" id="PF14542">
    <property type="entry name" value="Acetyltransf_CG"/>
    <property type="match status" value="1"/>
</dbReference>
<dbReference type="Proteomes" id="UP000292958">
    <property type="component" value="Unassembled WGS sequence"/>
</dbReference>